<accession>A0A117NIR2</accession>
<comment type="caution">
    <text evidence="2">The sequence shown here is derived from an EMBL/GenBank/DDBJ whole genome shotgun (WGS) entry which is preliminary data.</text>
</comment>
<dbReference type="AlphaFoldDB" id="A0A117NIR2"/>
<organism evidence="2">
    <name type="scientific">Picea glauca</name>
    <name type="common">White spruce</name>
    <name type="synonym">Pinus glauca</name>
    <dbReference type="NCBI Taxonomy" id="3330"/>
    <lineage>
        <taxon>Eukaryota</taxon>
        <taxon>Viridiplantae</taxon>
        <taxon>Streptophyta</taxon>
        <taxon>Embryophyta</taxon>
        <taxon>Tracheophyta</taxon>
        <taxon>Spermatophyta</taxon>
        <taxon>Pinopsida</taxon>
        <taxon>Pinidae</taxon>
        <taxon>Conifers I</taxon>
        <taxon>Pinales</taxon>
        <taxon>Pinaceae</taxon>
        <taxon>Picea</taxon>
    </lineage>
</organism>
<proteinExistence type="predicted"/>
<gene>
    <name evidence="2" type="ORF">ABT39_MTgene176</name>
</gene>
<geneLocation type="mitochondrion" evidence="2"/>
<evidence type="ECO:0000313" key="2">
    <source>
        <dbReference type="EMBL" id="KUM50333.1"/>
    </source>
</evidence>
<keyword evidence="1" id="KW-0732">Signal</keyword>
<keyword evidence="2" id="KW-0496">Mitochondrion</keyword>
<dbReference type="EMBL" id="LKAM01000001">
    <property type="protein sequence ID" value="KUM50333.1"/>
    <property type="molecule type" value="Genomic_DNA"/>
</dbReference>
<sequence length="65" mass="7160">MSRVITSLFKIKILMGELLVRCGQAINYFCGEMNHLSSSTGTPKHLALALEPSIFPHLKGRNTST</sequence>
<protein>
    <submittedName>
        <fullName evidence="2">Uncharacterized protein</fullName>
    </submittedName>
</protein>
<feature type="chain" id="PRO_5007152071" evidence="1">
    <location>
        <begin position="26"/>
        <end position="65"/>
    </location>
</feature>
<feature type="signal peptide" evidence="1">
    <location>
        <begin position="1"/>
        <end position="25"/>
    </location>
</feature>
<reference evidence="2" key="1">
    <citation type="journal article" date="2015" name="Genome Biol. Evol.">
        <title>Organellar Genomes of White Spruce (Picea glauca): Assembly and Annotation.</title>
        <authorList>
            <person name="Jackman S.D."/>
            <person name="Warren R.L."/>
            <person name="Gibb E.A."/>
            <person name="Vandervalk B.P."/>
            <person name="Mohamadi H."/>
            <person name="Chu J."/>
            <person name="Raymond A."/>
            <person name="Pleasance S."/>
            <person name="Coope R."/>
            <person name="Wildung M.R."/>
            <person name="Ritland C.E."/>
            <person name="Bousquet J."/>
            <person name="Jones S.J."/>
            <person name="Bohlmann J."/>
            <person name="Birol I."/>
        </authorList>
    </citation>
    <scope>NUCLEOTIDE SEQUENCE [LARGE SCALE GENOMIC DNA]</scope>
    <source>
        <tissue evidence="2">Flushing bud</tissue>
    </source>
</reference>
<evidence type="ECO:0000256" key="1">
    <source>
        <dbReference type="SAM" id="SignalP"/>
    </source>
</evidence>
<name>A0A117NIR2_PICGL</name>